<reference evidence="2 3" key="1">
    <citation type="submission" date="2020-08" db="EMBL/GenBank/DDBJ databases">
        <title>Genomic Encyclopedia of Type Strains, Phase IV (KMG-IV): sequencing the most valuable type-strain genomes for metagenomic binning, comparative biology and taxonomic classification.</title>
        <authorList>
            <person name="Goeker M."/>
        </authorList>
    </citation>
    <scope>NUCLEOTIDE SEQUENCE [LARGE SCALE GENOMIC DNA]</scope>
    <source>
        <strain evidence="2 3">DSM 12251</strain>
    </source>
</reference>
<evidence type="ECO:0000313" key="3">
    <source>
        <dbReference type="Proteomes" id="UP000534294"/>
    </source>
</evidence>
<dbReference type="EMBL" id="JACHIF010000001">
    <property type="protein sequence ID" value="MBB5036136.1"/>
    <property type="molecule type" value="Genomic_DNA"/>
</dbReference>
<organism evidence="2 3">
    <name type="scientific">Prosthecobacter dejongeii</name>
    <dbReference type="NCBI Taxonomy" id="48465"/>
    <lineage>
        <taxon>Bacteria</taxon>
        <taxon>Pseudomonadati</taxon>
        <taxon>Verrucomicrobiota</taxon>
        <taxon>Verrucomicrobiia</taxon>
        <taxon>Verrucomicrobiales</taxon>
        <taxon>Verrucomicrobiaceae</taxon>
        <taxon>Prosthecobacter</taxon>
    </lineage>
</organism>
<dbReference type="GO" id="GO:0005507">
    <property type="term" value="F:copper ion binding"/>
    <property type="evidence" value="ECO:0007669"/>
    <property type="project" value="TreeGrafter"/>
</dbReference>
<dbReference type="Pfam" id="PF03091">
    <property type="entry name" value="CutA1"/>
    <property type="match status" value="1"/>
</dbReference>
<dbReference type="PANTHER" id="PTHR23419">
    <property type="entry name" value="DIVALENT CATION TOLERANCE CUTA-RELATED"/>
    <property type="match status" value="1"/>
</dbReference>
<dbReference type="GO" id="GO:0010038">
    <property type="term" value="P:response to metal ion"/>
    <property type="evidence" value="ECO:0007669"/>
    <property type="project" value="InterPro"/>
</dbReference>
<dbReference type="InterPro" id="IPR004323">
    <property type="entry name" value="Ion_tolerance_CutA"/>
</dbReference>
<evidence type="ECO:0000256" key="1">
    <source>
        <dbReference type="ARBA" id="ARBA00010169"/>
    </source>
</evidence>
<protein>
    <submittedName>
        <fullName evidence="2">Periplasmic divalent cation tolerance protein</fullName>
    </submittedName>
</protein>
<evidence type="ECO:0000313" key="2">
    <source>
        <dbReference type="EMBL" id="MBB5036136.1"/>
    </source>
</evidence>
<comment type="similarity">
    <text evidence="1">Belongs to the CutA family.</text>
</comment>
<dbReference type="InterPro" id="IPR011322">
    <property type="entry name" value="N-reg_PII-like_a/b"/>
</dbReference>
<dbReference type="RefSeq" id="WP_184204622.1">
    <property type="nucleotide sequence ID" value="NZ_JACHIF010000001.1"/>
</dbReference>
<dbReference type="Proteomes" id="UP000534294">
    <property type="component" value="Unassembled WGS sequence"/>
</dbReference>
<name>A0A7W7YH77_9BACT</name>
<accession>A0A7W7YH77</accession>
<keyword evidence="3" id="KW-1185">Reference proteome</keyword>
<dbReference type="AlphaFoldDB" id="A0A7W7YH77"/>
<gene>
    <name evidence="2" type="ORF">HNQ64_000370</name>
</gene>
<proteinExistence type="inferred from homology"/>
<comment type="caution">
    <text evidence="2">The sequence shown here is derived from an EMBL/GenBank/DDBJ whole genome shotgun (WGS) entry which is preliminary data.</text>
</comment>
<dbReference type="PANTHER" id="PTHR23419:SF8">
    <property type="entry name" value="FI09726P"/>
    <property type="match status" value="1"/>
</dbReference>
<dbReference type="Gene3D" id="3.30.70.120">
    <property type="match status" value="1"/>
</dbReference>
<dbReference type="SUPFAM" id="SSF54913">
    <property type="entry name" value="GlnB-like"/>
    <property type="match status" value="1"/>
</dbReference>
<dbReference type="InterPro" id="IPR015867">
    <property type="entry name" value="N-reg_PII/ATP_PRibTrfase_C"/>
</dbReference>
<sequence>MTDILLVLSTFPDAEKARQTGTLLVESQLAACVNLCPGVTSIYRWKGEIESSSEVLALFKTTRAQYPALELRLRELHPYEVPEILAIPAERAYEAYAQWVMDQTRS</sequence>